<evidence type="ECO:0000313" key="3">
    <source>
        <dbReference type="EMBL" id="GID81069.1"/>
    </source>
</evidence>
<evidence type="ECO:0000256" key="1">
    <source>
        <dbReference type="SAM" id="Phobius"/>
    </source>
</evidence>
<dbReference type="InterPro" id="IPR047654">
    <property type="entry name" value="IS1634_transpos"/>
</dbReference>
<protein>
    <submittedName>
        <fullName evidence="3">IS4 family transposase</fullName>
    </submittedName>
</protein>
<dbReference type="Proteomes" id="UP000609879">
    <property type="component" value="Unassembled WGS sequence"/>
</dbReference>
<reference evidence="3 4" key="1">
    <citation type="submission" date="2021-01" db="EMBL/GenBank/DDBJ databases">
        <title>Whole genome shotgun sequence of Actinoplanes deccanensis NBRC 13994.</title>
        <authorList>
            <person name="Komaki H."/>
            <person name="Tamura T."/>
        </authorList>
    </citation>
    <scope>NUCLEOTIDE SEQUENCE [LARGE SCALE GENOMIC DNA]</scope>
    <source>
        <strain evidence="3 4">NBRC 13994</strain>
    </source>
</reference>
<dbReference type="Pfam" id="PF14104">
    <property type="entry name" value="DUF4277"/>
    <property type="match status" value="1"/>
</dbReference>
<dbReference type="PANTHER" id="PTHR34614">
    <property type="match status" value="1"/>
</dbReference>
<evidence type="ECO:0000313" key="4">
    <source>
        <dbReference type="Proteomes" id="UP000609879"/>
    </source>
</evidence>
<gene>
    <name evidence="3" type="ORF">Ade02nite_97100</name>
</gene>
<keyword evidence="4" id="KW-1185">Reference proteome</keyword>
<sequence length="533" mass="57899">MVLEKRLGSLPVIADFCRRIDIAGIIDRLCPIRDIALATHGQVIEVLIANRLTNPSAMAGIADWAKAWAVPEVYGIAASALGDDRLGRALDAVADNVDTIIGTVGAAAIDVFGIDVARLHWDMTSISLHGAYDHNDPEYPQPGWGHPKDRRPDLKQIQAGIAVSADGAVPVFHQVYDGGAGEISQVVDAMHALQDLANTPGMLMVGDSKLISYGNLTAMTDAGVRFLAPLAAARVPAGLFAAIDPGTTAAVDYIAQRDINKPADKRCAYRVTEDVMPLPGPRKSDPVHRIRRILVHSSANQNAAATARELKLGKARTDLDTLTRTAGTRHHPDVAAVTAKAAQISKQRRVGAYLRTTITTAPDTGKPVFAWTFDQDAIDAEAATDGWYALLTNLEAADADPAEVLRRYKGQTAVEQRYATIKGPLAVAPIFLQTNRRITALITVICLALLIFSLIEREVRQRLAEQDQSDMVGFYAFDNRAVRPTARLILQALHDLRLIPAHDRQPPRIPRPGWLQAQLLALLNVDPTRPRWL</sequence>
<proteinExistence type="predicted"/>
<dbReference type="EMBL" id="BOMI01000236">
    <property type="protein sequence ID" value="GID81069.1"/>
    <property type="molecule type" value="Genomic_DNA"/>
</dbReference>
<feature type="domain" description="DUF4277" evidence="2">
    <location>
        <begin position="5"/>
        <end position="95"/>
    </location>
</feature>
<dbReference type="NCBIfam" id="NF033559">
    <property type="entry name" value="transpos_IS1634"/>
    <property type="match status" value="1"/>
</dbReference>
<evidence type="ECO:0000259" key="2">
    <source>
        <dbReference type="Pfam" id="PF14104"/>
    </source>
</evidence>
<accession>A0ABQ3YM46</accession>
<keyword evidence="1" id="KW-1133">Transmembrane helix</keyword>
<dbReference type="RefSeq" id="WP_203778288.1">
    <property type="nucleotide sequence ID" value="NZ_BOMI01000236.1"/>
</dbReference>
<keyword evidence="1" id="KW-0812">Transmembrane</keyword>
<organism evidence="3 4">
    <name type="scientific">Paractinoplanes deccanensis</name>
    <dbReference type="NCBI Taxonomy" id="113561"/>
    <lineage>
        <taxon>Bacteria</taxon>
        <taxon>Bacillati</taxon>
        <taxon>Actinomycetota</taxon>
        <taxon>Actinomycetes</taxon>
        <taxon>Micromonosporales</taxon>
        <taxon>Micromonosporaceae</taxon>
        <taxon>Paractinoplanes</taxon>
    </lineage>
</organism>
<feature type="transmembrane region" description="Helical" evidence="1">
    <location>
        <begin position="438"/>
        <end position="455"/>
    </location>
</feature>
<comment type="caution">
    <text evidence="3">The sequence shown here is derived from an EMBL/GenBank/DDBJ whole genome shotgun (WGS) entry which is preliminary data.</text>
</comment>
<dbReference type="InterPro" id="IPR025457">
    <property type="entry name" value="DUF4277"/>
</dbReference>
<keyword evidence="1" id="KW-0472">Membrane</keyword>
<dbReference type="PANTHER" id="PTHR34614:SF2">
    <property type="entry name" value="TRANSPOSASE IS4-LIKE DOMAIN-CONTAINING PROTEIN"/>
    <property type="match status" value="1"/>
</dbReference>
<name>A0ABQ3YM46_9ACTN</name>